<organism evidence="2 3">
    <name type="scientific">Callosobruchus maculatus</name>
    <name type="common">Southern cowpea weevil</name>
    <name type="synonym">Pulse bruchid</name>
    <dbReference type="NCBI Taxonomy" id="64391"/>
    <lineage>
        <taxon>Eukaryota</taxon>
        <taxon>Metazoa</taxon>
        <taxon>Ecdysozoa</taxon>
        <taxon>Arthropoda</taxon>
        <taxon>Hexapoda</taxon>
        <taxon>Insecta</taxon>
        <taxon>Pterygota</taxon>
        <taxon>Neoptera</taxon>
        <taxon>Endopterygota</taxon>
        <taxon>Coleoptera</taxon>
        <taxon>Polyphaga</taxon>
        <taxon>Cucujiformia</taxon>
        <taxon>Chrysomeloidea</taxon>
        <taxon>Chrysomelidae</taxon>
        <taxon>Bruchinae</taxon>
        <taxon>Bruchini</taxon>
        <taxon>Callosobruchus</taxon>
    </lineage>
</organism>
<keyword evidence="1" id="KW-0175">Coiled coil</keyword>
<name>A0A653DG72_CALMS</name>
<evidence type="ECO:0000313" key="3">
    <source>
        <dbReference type="Proteomes" id="UP000410492"/>
    </source>
</evidence>
<dbReference type="Proteomes" id="UP000410492">
    <property type="component" value="Unassembled WGS sequence"/>
</dbReference>
<evidence type="ECO:0000256" key="1">
    <source>
        <dbReference type="SAM" id="Coils"/>
    </source>
</evidence>
<keyword evidence="3" id="KW-1185">Reference proteome</keyword>
<evidence type="ECO:0008006" key="4">
    <source>
        <dbReference type="Google" id="ProtNLM"/>
    </source>
</evidence>
<sequence>MSKRNGNFENSSNKKHKLDDDIDALWGDDLDESALDVCIQLATQAFEEEKLCTQNNTTLPSYSFFKRPDAIFASTQLNSKPSTSKAFSTFNDVQTEDSTILRRKYEEKEGEVAVLRSQIKELKVNQNIEQQRIQTEWKLKLSSTEKEVHSIKSELEFKNLEIANLKQQLSVIARRTISTLPSSSVNKNNTLVRHNSNKEIKDTPISNTSCPLYGSPFVAFPLKAALHDGFLNTPKIEKHIIKTKVINPCRNAIPYLQNRAISSQTIAEDTNLEISHIMSSIYALVNSSESELDLDEGVRHIDKLIWATYVLLNSFNGLLNAIKLHLRTEDLLGADSNYLKNHGSSFNHNIDSSCEIGKKAGVMLQFLSRLISHSCYVRDYFYQENIIRCPDSLSRLIRIQSCTNITGKDMIEKVLKTVKLIGEIRVSDITTNFLSSSINLFVSLCKVGCYSVIEAAFCEFTKETVFLRPSHDIIFQLTYLFKEASLIPSFLEYLFNKAKANSTNTKGVIYFSNDACRFYIYAMQFENASNHVQCIPVEITLNMLSFIYNTYKSAYWIHHIDIKGCDCLAQLYKLVMDIVFKALDTYKDRTKSGRQRNEWIDLIKNKITKHVINLMTFHSYELTEKYITVLAEYKEVEKFFEDEGLSDVDSTVNEDMPDIDSALFVDW</sequence>
<accession>A0A653DG72</accession>
<protein>
    <recommendedName>
        <fullName evidence="4">ATR-interacting protein mus304</fullName>
    </recommendedName>
</protein>
<dbReference type="EMBL" id="CAACVG010011840">
    <property type="protein sequence ID" value="VEN58988.1"/>
    <property type="molecule type" value="Genomic_DNA"/>
</dbReference>
<feature type="coiled-coil region" evidence="1">
    <location>
        <begin position="105"/>
        <end position="175"/>
    </location>
</feature>
<dbReference type="AlphaFoldDB" id="A0A653DG72"/>
<evidence type="ECO:0000313" key="2">
    <source>
        <dbReference type="EMBL" id="VEN58988.1"/>
    </source>
</evidence>
<reference evidence="2 3" key="1">
    <citation type="submission" date="2019-01" db="EMBL/GenBank/DDBJ databases">
        <authorList>
            <person name="Sayadi A."/>
        </authorList>
    </citation>
    <scope>NUCLEOTIDE SEQUENCE [LARGE SCALE GENOMIC DNA]</scope>
</reference>
<proteinExistence type="predicted"/>
<gene>
    <name evidence="2" type="ORF">CALMAC_LOCUS17170</name>
</gene>
<dbReference type="OrthoDB" id="7668655at2759"/>